<dbReference type="SUPFAM" id="SSF53335">
    <property type="entry name" value="S-adenosyl-L-methionine-dependent methyltransferases"/>
    <property type="match status" value="1"/>
</dbReference>
<evidence type="ECO:0000259" key="4">
    <source>
        <dbReference type="PROSITE" id="PS51006"/>
    </source>
</evidence>
<sequence>MSVHTIMLDFSIDPNRVGDAKGQKSVYDSIVEKLNEHFVKLTFLSELKIDGGSLKLYSSDRGSIFYIRIYERGLITINLEYYKVENEDPLISFDSARDLKNKIYTFCSMNKCHAYPTVKRGDFCRYFPTSDERLMEYDIDEILFDDHSQFQKVQILHSKSLGNMLVLDELQNIAESDLIYTETLMQRGKENYENKEIIILGGGDGALLYELLKEKPKFVTMLEIDEMVMKACSKHLRSICGDVLDQLRGVNYEIIVGDCLDTLKKFINDNHKVDYIFGDLTDIPISKSTQSDLTWSFIKVIMKMSFEVLNPKGKFMTHGNGSANPESLKLFEEHLEAISPPVNYTKTEAFVPSFLENWVFYQINQKSAQY</sequence>
<keyword evidence="3" id="KW-0620">Polyamine biosynthesis</keyword>
<dbReference type="GO" id="GO:0016768">
    <property type="term" value="F:spermine synthase activity"/>
    <property type="evidence" value="ECO:0007669"/>
    <property type="project" value="InterPro"/>
</dbReference>
<organism evidence="5">
    <name type="scientific">Xenopsylla cheopis</name>
    <name type="common">Oriental rat flea</name>
    <name type="synonym">Pulex cheopis</name>
    <dbReference type="NCBI Taxonomy" id="163159"/>
    <lineage>
        <taxon>Eukaryota</taxon>
        <taxon>Metazoa</taxon>
        <taxon>Ecdysozoa</taxon>
        <taxon>Arthropoda</taxon>
        <taxon>Hexapoda</taxon>
        <taxon>Insecta</taxon>
        <taxon>Pterygota</taxon>
        <taxon>Neoptera</taxon>
        <taxon>Endopterygota</taxon>
        <taxon>Siphonaptera</taxon>
        <taxon>Pulicidae</taxon>
        <taxon>Xenopsyllinae</taxon>
        <taxon>Xenopsylla</taxon>
    </lineage>
</organism>
<accession>A0A6M2DHJ4</accession>
<dbReference type="InterPro" id="IPR015576">
    <property type="entry name" value="Spermine_synthase_animal"/>
</dbReference>
<dbReference type="FunFam" id="3.40.50.150:FF:000197">
    <property type="entry name" value="spermine synthase isoform X2"/>
    <property type="match status" value="1"/>
</dbReference>
<dbReference type="Gene3D" id="2.30.140.10">
    <property type="entry name" value="Spermidine synthase, tetramerisation domain"/>
    <property type="match status" value="1"/>
</dbReference>
<dbReference type="EMBL" id="GIIL01001424">
    <property type="protein sequence ID" value="NOV45150.1"/>
    <property type="molecule type" value="Transcribed_RNA"/>
</dbReference>
<evidence type="ECO:0000313" key="5">
    <source>
        <dbReference type="EMBL" id="NOV45150.1"/>
    </source>
</evidence>
<feature type="active site" description="Proton acceptor" evidence="3">
    <location>
        <position position="279"/>
    </location>
</feature>
<dbReference type="Gene3D" id="3.40.50.150">
    <property type="entry name" value="Vaccinia Virus protein VP39"/>
    <property type="match status" value="1"/>
</dbReference>
<reference evidence="5" key="1">
    <citation type="submission" date="2020-03" db="EMBL/GenBank/DDBJ databases">
        <title>Transcriptomic Profiling of the Digestive Tract of the Rat Flea, Xenopsylla cheopis, Following Blood Feeding and Infection with Yersinia pestis.</title>
        <authorList>
            <person name="Bland D.M."/>
            <person name="Martens C.A."/>
            <person name="Virtaneva K."/>
            <person name="Kanakabandi K."/>
            <person name="Long D."/>
            <person name="Rosenke R."/>
            <person name="Saturday G.A."/>
            <person name="Hoyt F.H."/>
            <person name="Bruno D.P."/>
            <person name="Ribeiro J.M.C."/>
            <person name="Hinnebusch J."/>
        </authorList>
    </citation>
    <scope>NUCLEOTIDE SEQUENCE</scope>
</reference>
<dbReference type="PANTHER" id="PTHR46315">
    <property type="entry name" value="SPERMINE SYNTHASE"/>
    <property type="match status" value="1"/>
</dbReference>
<keyword evidence="2 3" id="KW-0808">Transferase</keyword>
<dbReference type="PROSITE" id="PS51006">
    <property type="entry name" value="PABS_2"/>
    <property type="match status" value="1"/>
</dbReference>
<feature type="domain" description="PABS" evidence="4">
    <location>
        <begin position="124"/>
        <end position="365"/>
    </location>
</feature>
<evidence type="ECO:0000256" key="2">
    <source>
        <dbReference type="ARBA" id="ARBA00022679"/>
    </source>
</evidence>
<evidence type="ECO:0000256" key="1">
    <source>
        <dbReference type="ARBA" id="ARBA00007867"/>
    </source>
</evidence>
<protein>
    <submittedName>
        <fullName evidence="5">Putative spermidine synthase</fullName>
    </submittedName>
</protein>
<proteinExistence type="inferred from homology"/>
<dbReference type="Pfam" id="PF01564">
    <property type="entry name" value="Spermine_synth"/>
    <property type="match status" value="1"/>
</dbReference>
<comment type="similarity">
    <text evidence="1">Belongs to the spermidine/spermine synthase family.</text>
</comment>
<name>A0A6M2DHJ4_XENCH</name>
<dbReference type="Pfam" id="PF17284">
    <property type="entry name" value="Spermine_synt_N"/>
    <property type="match status" value="1"/>
</dbReference>
<dbReference type="InterPro" id="IPR035246">
    <property type="entry name" value="Spermidine_synt_N"/>
</dbReference>
<dbReference type="PANTHER" id="PTHR46315:SF1">
    <property type="entry name" value="SPERMINE SYNTHASE"/>
    <property type="match status" value="1"/>
</dbReference>
<dbReference type="InterPro" id="IPR029063">
    <property type="entry name" value="SAM-dependent_MTases_sf"/>
</dbReference>
<dbReference type="CDD" id="cd02440">
    <property type="entry name" value="AdoMet_MTases"/>
    <property type="match status" value="1"/>
</dbReference>
<dbReference type="GO" id="GO:0006597">
    <property type="term" value="P:spermine biosynthetic process"/>
    <property type="evidence" value="ECO:0007669"/>
    <property type="project" value="InterPro"/>
</dbReference>
<evidence type="ECO:0000256" key="3">
    <source>
        <dbReference type="PROSITE-ProRule" id="PRU00354"/>
    </source>
</evidence>
<dbReference type="InterPro" id="IPR030374">
    <property type="entry name" value="PABS"/>
</dbReference>
<dbReference type="InterPro" id="IPR037163">
    <property type="entry name" value="Spermidine_synt_N_sf"/>
</dbReference>
<dbReference type="AlphaFoldDB" id="A0A6M2DHJ4"/>